<evidence type="ECO:0000256" key="5">
    <source>
        <dbReference type="SAM" id="SignalP"/>
    </source>
</evidence>
<reference evidence="8" key="2">
    <citation type="submission" date="2025-08" db="UniProtKB">
        <authorList>
            <consortium name="RefSeq"/>
        </authorList>
    </citation>
    <scope>IDENTIFICATION</scope>
    <source>
        <tissue evidence="8">Young leaves</tissue>
    </source>
</reference>
<evidence type="ECO:0000313" key="7">
    <source>
        <dbReference type="Proteomes" id="UP000228380"/>
    </source>
</evidence>
<dbReference type="InterPro" id="IPR036312">
    <property type="entry name" value="Bifun_inhib/LTP/seed_sf"/>
</dbReference>
<dbReference type="PANTHER" id="PTHR33044">
    <property type="entry name" value="BIFUNCTIONAL INHIBITOR/LIPID-TRANSFER PROTEIN/SEED STORAGE 2S ALBUMIN SUPERFAMILY PROTEIN-RELATED"/>
    <property type="match status" value="1"/>
</dbReference>
<proteinExistence type="inferred from homology"/>
<keyword evidence="4" id="KW-0325">Glycoprotein</keyword>
<evidence type="ECO:0000256" key="1">
    <source>
        <dbReference type="ARBA" id="ARBA00009748"/>
    </source>
</evidence>
<evidence type="ECO:0000256" key="3">
    <source>
        <dbReference type="ARBA" id="ARBA00023157"/>
    </source>
</evidence>
<sequence>MSSRVIVGAILLISAWGSMGVSLEDGDEAVLPGDTLPCLERLLPCQEYLNHEKPPQICCKVVGTVLAAVPRCFCTLFNNPEVVENLHTTREEALKLPDKCSYNNNLTSWCNNLTYVAKVESSSRKFPTVTEAPVPNGLTPTKAPTMHLMTGLTSLDVILGVSSVLLLILEV</sequence>
<comment type="similarity">
    <text evidence="1">Belongs to the plant LTP family.</text>
</comment>
<feature type="chain" id="PRO_5034255224" evidence="5">
    <location>
        <begin position="21"/>
        <end position="171"/>
    </location>
</feature>
<dbReference type="CDD" id="cd00010">
    <property type="entry name" value="AAI_LTSS"/>
    <property type="match status" value="1"/>
</dbReference>
<evidence type="ECO:0000256" key="2">
    <source>
        <dbReference type="ARBA" id="ARBA00022729"/>
    </source>
</evidence>
<dbReference type="Pfam" id="PF14368">
    <property type="entry name" value="LTP_2"/>
    <property type="match status" value="1"/>
</dbReference>
<dbReference type="AlphaFoldDB" id="A0A8B7CMQ6"/>
<dbReference type="OrthoDB" id="1925812at2759"/>
<gene>
    <name evidence="8" type="primary">LOC103716285</name>
</gene>
<evidence type="ECO:0000313" key="8">
    <source>
        <dbReference type="RefSeq" id="XP_008802447.1"/>
    </source>
</evidence>
<keyword evidence="7" id="KW-1185">Reference proteome</keyword>
<dbReference type="RefSeq" id="XP_008802447.1">
    <property type="nucleotide sequence ID" value="XM_008804225.4"/>
</dbReference>
<feature type="domain" description="Bifunctional inhibitor/plant lipid transfer protein/seed storage helical" evidence="6">
    <location>
        <begin position="38"/>
        <end position="110"/>
    </location>
</feature>
<evidence type="ECO:0000256" key="4">
    <source>
        <dbReference type="ARBA" id="ARBA00023180"/>
    </source>
</evidence>
<organism evidence="7 8">
    <name type="scientific">Phoenix dactylifera</name>
    <name type="common">Date palm</name>
    <dbReference type="NCBI Taxonomy" id="42345"/>
    <lineage>
        <taxon>Eukaryota</taxon>
        <taxon>Viridiplantae</taxon>
        <taxon>Streptophyta</taxon>
        <taxon>Embryophyta</taxon>
        <taxon>Tracheophyta</taxon>
        <taxon>Spermatophyta</taxon>
        <taxon>Magnoliopsida</taxon>
        <taxon>Liliopsida</taxon>
        <taxon>Arecaceae</taxon>
        <taxon>Coryphoideae</taxon>
        <taxon>Phoeniceae</taxon>
        <taxon>Phoenix</taxon>
    </lineage>
</organism>
<dbReference type="SUPFAM" id="SSF47699">
    <property type="entry name" value="Bifunctional inhibitor/lipid-transfer protein/seed storage 2S albumin"/>
    <property type="match status" value="1"/>
</dbReference>
<keyword evidence="3" id="KW-1015">Disulfide bond</keyword>
<name>A0A8B7CMQ6_PHODC</name>
<feature type="signal peptide" evidence="5">
    <location>
        <begin position="1"/>
        <end position="20"/>
    </location>
</feature>
<accession>A0A8B7CMQ6</accession>
<keyword evidence="2 5" id="KW-0732">Signal</keyword>
<dbReference type="Gene3D" id="1.10.110.10">
    <property type="entry name" value="Plant lipid-transfer and hydrophobic proteins"/>
    <property type="match status" value="1"/>
</dbReference>
<reference evidence="7" key="1">
    <citation type="journal article" date="2019" name="Nat. Commun.">
        <title>Genome-wide association mapping of date palm fruit traits.</title>
        <authorList>
            <person name="Hazzouri K.M."/>
            <person name="Gros-Balthazard M."/>
            <person name="Flowers J.M."/>
            <person name="Copetti D."/>
            <person name="Lemansour A."/>
            <person name="Lebrun M."/>
            <person name="Masmoudi K."/>
            <person name="Ferrand S."/>
            <person name="Dhar M.I."/>
            <person name="Fresquez Z.A."/>
            <person name="Rosas U."/>
            <person name="Zhang J."/>
            <person name="Talag J."/>
            <person name="Lee S."/>
            <person name="Kudrna D."/>
            <person name="Powell R.F."/>
            <person name="Leitch I.J."/>
            <person name="Krueger R.R."/>
            <person name="Wing R.A."/>
            <person name="Amiri K.M.A."/>
            <person name="Purugganan M.D."/>
        </authorList>
    </citation>
    <scope>NUCLEOTIDE SEQUENCE [LARGE SCALE GENOMIC DNA]</scope>
    <source>
        <strain evidence="7">cv. Khalas</strain>
    </source>
</reference>
<dbReference type="GeneID" id="103716285"/>
<dbReference type="KEGG" id="pda:103716285"/>
<protein>
    <submittedName>
        <fullName evidence="8">Non-specific lipid transfer protein GPI-anchored 30-like</fullName>
    </submittedName>
</protein>
<dbReference type="InterPro" id="IPR043325">
    <property type="entry name" value="LTSS"/>
</dbReference>
<dbReference type="Proteomes" id="UP000228380">
    <property type="component" value="Chromosome 9"/>
</dbReference>
<dbReference type="InterPro" id="IPR016140">
    <property type="entry name" value="Bifunc_inhib/LTP/seed_store"/>
</dbReference>
<evidence type="ECO:0000259" key="6">
    <source>
        <dbReference type="Pfam" id="PF14368"/>
    </source>
</evidence>